<gene>
    <name evidence="2" type="ORF">AVEN_184099_1</name>
</gene>
<comment type="caution">
    <text evidence="2">The sequence shown here is derived from an EMBL/GenBank/DDBJ whole genome shotgun (WGS) entry which is preliminary data.</text>
</comment>
<feature type="region of interest" description="Disordered" evidence="1">
    <location>
        <begin position="1"/>
        <end position="20"/>
    </location>
</feature>
<sequence>MHNAKRRRGPSPMLKQNREGPYTIVKKVNDLSTDFRGKLHIGQPIIVVWNETAGTSVFEDGSSVTNMECRFPAIVVLWLGRDFYRGSN</sequence>
<name>A0A4Y2CZ65_ARAVE</name>
<dbReference type="Proteomes" id="UP000499080">
    <property type="component" value="Unassembled WGS sequence"/>
</dbReference>
<evidence type="ECO:0000256" key="1">
    <source>
        <dbReference type="SAM" id="MobiDB-lite"/>
    </source>
</evidence>
<organism evidence="2 3">
    <name type="scientific">Araneus ventricosus</name>
    <name type="common">Orbweaver spider</name>
    <name type="synonym">Epeira ventricosa</name>
    <dbReference type="NCBI Taxonomy" id="182803"/>
    <lineage>
        <taxon>Eukaryota</taxon>
        <taxon>Metazoa</taxon>
        <taxon>Ecdysozoa</taxon>
        <taxon>Arthropoda</taxon>
        <taxon>Chelicerata</taxon>
        <taxon>Arachnida</taxon>
        <taxon>Araneae</taxon>
        <taxon>Araneomorphae</taxon>
        <taxon>Entelegynae</taxon>
        <taxon>Araneoidea</taxon>
        <taxon>Araneidae</taxon>
        <taxon>Araneus</taxon>
    </lineage>
</organism>
<evidence type="ECO:0000313" key="3">
    <source>
        <dbReference type="Proteomes" id="UP000499080"/>
    </source>
</evidence>
<accession>A0A4Y2CZ65</accession>
<keyword evidence="3" id="KW-1185">Reference proteome</keyword>
<proteinExistence type="predicted"/>
<protein>
    <submittedName>
        <fullName evidence="2">Uncharacterized protein</fullName>
    </submittedName>
</protein>
<reference evidence="2 3" key="1">
    <citation type="journal article" date="2019" name="Sci. Rep.">
        <title>Orb-weaving spider Araneus ventricosus genome elucidates the spidroin gene catalogue.</title>
        <authorList>
            <person name="Kono N."/>
            <person name="Nakamura H."/>
            <person name="Ohtoshi R."/>
            <person name="Moran D.A.P."/>
            <person name="Shinohara A."/>
            <person name="Yoshida Y."/>
            <person name="Fujiwara M."/>
            <person name="Mori M."/>
            <person name="Tomita M."/>
            <person name="Arakawa K."/>
        </authorList>
    </citation>
    <scope>NUCLEOTIDE SEQUENCE [LARGE SCALE GENOMIC DNA]</scope>
</reference>
<dbReference type="AlphaFoldDB" id="A0A4Y2CZ65"/>
<dbReference type="OrthoDB" id="10030726at2759"/>
<dbReference type="EMBL" id="BGPR01000269">
    <property type="protein sequence ID" value="GBM09399.1"/>
    <property type="molecule type" value="Genomic_DNA"/>
</dbReference>
<evidence type="ECO:0000313" key="2">
    <source>
        <dbReference type="EMBL" id="GBM09399.1"/>
    </source>
</evidence>